<dbReference type="EMBL" id="WEFP01000001">
    <property type="protein sequence ID" value="KAB7577298.1"/>
    <property type="molecule type" value="Genomic_DNA"/>
</dbReference>
<evidence type="ECO:0000313" key="7">
    <source>
        <dbReference type="Proteomes" id="UP000183509"/>
    </source>
</evidence>
<proteinExistence type="predicted"/>
<dbReference type="Proteomes" id="UP001141166">
    <property type="component" value="Unassembled WGS sequence"/>
</dbReference>
<reference evidence="2" key="5">
    <citation type="submission" date="2022-05" db="EMBL/GenBank/DDBJ databases">
        <title>Draft genome sequences of Clostridium perfringens strains isolated from Peru.</title>
        <authorList>
            <person name="Hurtado R."/>
            <person name="Lima L."/>
            <person name="Sousa T."/>
            <person name="Jaiswal A.K."/>
            <person name="Tiwari S."/>
            <person name="Maturrano L."/>
            <person name="Brenig B."/>
            <person name="Azevedo V."/>
        </authorList>
    </citation>
    <scope>NUCLEOTIDE SEQUENCE</scope>
    <source>
        <strain evidence="2">CP4</strain>
    </source>
</reference>
<dbReference type="EMBL" id="QHGU01000044">
    <property type="protein sequence ID" value="PZM55419.1"/>
    <property type="molecule type" value="Genomic_DNA"/>
</dbReference>
<dbReference type="Proteomes" id="UP000249070">
    <property type="component" value="Unassembled WGS sequence"/>
</dbReference>
<dbReference type="GO" id="GO:0003677">
    <property type="term" value="F:DNA binding"/>
    <property type="evidence" value="ECO:0007669"/>
    <property type="project" value="UniProtKB-KW"/>
</dbReference>
<evidence type="ECO:0000313" key="4">
    <source>
        <dbReference type="EMBL" id="OOL83240.1"/>
    </source>
</evidence>
<dbReference type="EMBL" id="JARPTX010000062">
    <property type="protein sequence ID" value="MDT2370983.1"/>
    <property type="molecule type" value="Genomic_DNA"/>
</dbReference>
<dbReference type="PANTHER" id="PTHR35145">
    <property type="entry name" value="CYTOPLASMIC PROTEIN-RELATED"/>
    <property type="match status" value="1"/>
</dbReference>
<comment type="caution">
    <text evidence="4">The sequence shown here is derived from an EMBL/GenBank/DDBJ whole genome shotgun (WGS) entry which is preliminary data.</text>
</comment>
<dbReference type="Proteomes" id="UP000191171">
    <property type="component" value="Unassembled WGS sequence"/>
</dbReference>
<dbReference type="Proteomes" id="UP000183509">
    <property type="component" value="Unassembled WGS sequence"/>
</dbReference>
<organism evidence="4 8">
    <name type="scientific">Enterococcus faecium</name>
    <name type="common">Streptococcus faecium</name>
    <dbReference type="NCBI Taxonomy" id="1352"/>
    <lineage>
        <taxon>Bacteria</taxon>
        <taxon>Bacillati</taxon>
        <taxon>Bacillota</taxon>
        <taxon>Bacilli</taxon>
        <taxon>Lactobacillales</taxon>
        <taxon>Enterococcaceae</taxon>
        <taxon>Enterococcus</taxon>
    </lineage>
</organism>
<evidence type="ECO:0000313" key="10">
    <source>
        <dbReference type="Proteomes" id="UP000469871"/>
    </source>
</evidence>
<evidence type="ECO:0000313" key="3">
    <source>
        <dbReference type="EMBL" id="MDT2370983.1"/>
    </source>
</evidence>
<evidence type="ECO:0000313" key="2">
    <source>
        <dbReference type="EMBL" id="MDC4246581.1"/>
    </source>
</evidence>
<evidence type="ECO:0000313" key="5">
    <source>
        <dbReference type="EMBL" id="PZM55419.1"/>
    </source>
</evidence>
<dbReference type="Proteomes" id="UP001260956">
    <property type="component" value="Unassembled WGS sequence"/>
</dbReference>
<dbReference type="InterPro" id="IPR058532">
    <property type="entry name" value="YjbR/MT2646/Rv2570-like"/>
</dbReference>
<dbReference type="EMBL" id="FKLM01000003">
    <property type="protein sequence ID" value="SAY68542.1"/>
    <property type="molecule type" value="Genomic_DNA"/>
</dbReference>
<accession>A0A132Z682</accession>
<protein>
    <submittedName>
        <fullName evidence="2">MmcQ/YjbR family DNA-binding protein</fullName>
    </submittedName>
</protein>
<dbReference type="AlphaFoldDB" id="A0A132Z682"/>
<dbReference type="Pfam" id="PF04237">
    <property type="entry name" value="YjbR"/>
    <property type="match status" value="1"/>
</dbReference>
<dbReference type="InterPro" id="IPR007351">
    <property type="entry name" value="YjbR"/>
</dbReference>
<dbReference type="InterPro" id="IPR038056">
    <property type="entry name" value="YjbR-like_sf"/>
</dbReference>
<name>A0A132Z682_ENTFC</name>
<gene>
    <name evidence="4" type="ORF">B1P95_04975</name>
    <name evidence="5" type="ORF">DKP91_09565</name>
    <name evidence="6" type="ORF">DTPHA_600249</name>
    <name evidence="1" type="ORF">GBM73_08185</name>
    <name evidence="2" type="ORF">M3X98_00700</name>
    <name evidence="3" type="ORF">P6Z85_12685</name>
</gene>
<sequence>MLTKKELIDHINETYNLSPEYIFKKFPDYCVFRHQKSKKWFGVLMSVPEEKIYDDASDHRIINILDLKVDPELGGILRGKEGYFPAYHMNKEHWISIDLRKIEKLDELADLIDGSFKSTQ</sequence>
<evidence type="ECO:0000313" key="8">
    <source>
        <dbReference type="Proteomes" id="UP000191171"/>
    </source>
</evidence>
<reference evidence="4 8" key="2">
    <citation type="submission" date="2017-02" db="EMBL/GenBank/DDBJ databases">
        <title>Clonality and virulence of isolates of VRE in Hematopoietic Stem Cell Transplanted (HSCT) patients.</title>
        <authorList>
            <person name="Marchi A.P."/>
            <person name="Martins R.C."/>
            <person name="Marie S.K."/>
            <person name="Levin A.S."/>
            <person name="Costa S.F."/>
        </authorList>
    </citation>
    <scope>NUCLEOTIDE SEQUENCE [LARGE SCALE GENOMIC DNA]</scope>
    <source>
        <strain evidence="4 8">LIM1759</strain>
    </source>
</reference>
<evidence type="ECO:0000313" key="1">
    <source>
        <dbReference type="EMBL" id="KAB7577298.1"/>
    </source>
</evidence>
<dbReference type="OMA" id="YPAYHMN"/>
<dbReference type="Gene3D" id="3.90.1150.30">
    <property type="match status" value="1"/>
</dbReference>
<dbReference type="EMBL" id="MVGJ01000021">
    <property type="protein sequence ID" value="OOL83240.1"/>
    <property type="molecule type" value="Genomic_DNA"/>
</dbReference>
<reference evidence="5 9" key="3">
    <citation type="submission" date="2018-05" db="EMBL/GenBank/DDBJ databases">
        <title>Vancomycin-resistant Enterococcus faecium strain from Chelyabinsk, Russia.</title>
        <authorList>
            <person name="Gostev V."/>
            <person name="Goncharov A."/>
            <person name="Kolodzhieva V."/>
            <person name="Suvorov A."/>
            <person name="Sidorenko S."/>
            <person name="Zueva L."/>
        </authorList>
    </citation>
    <scope>NUCLEOTIDE SEQUENCE [LARGE SCALE GENOMIC DNA]</scope>
    <source>
        <strain evidence="5 9">20</strain>
    </source>
</reference>
<keyword evidence="2" id="KW-0238">DNA-binding</keyword>
<evidence type="ECO:0000313" key="9">
    <source>
        <dbReference type="Proteomes" id="UP000249070"/>
    </source>
</evidence>
<evidence type="ECO:0000313" key="6">
    <source>
        <dbReference type="EMBL" id="SAY68542.1"/>
    </source>
</evidence>
<reference evidence="1 10" key="4">
    <citation type="submission" date="2019-10" db="EMBL/GenBank/DDBJ databases">
        <title>Evolutionary dynamics of vancomycin-resistant Enterococcus faecium during gastrointestinal tract colonization and bloodstream infection in immunocompromised pediatric patients.</title>
        <authorList>
            <person name="Chilambi G.S."/>
            <person name="Nordstrom H.R."/>
            <person name="Evans D.R."/>
            <person name="Ferrolino J."/>
            <person name="Hayden R.T."/>
            <person name="Maron G.M."/>
            <person name="Vo A.N."/>
            <person name="Gilmore M.S."/>
            <person name="Wolf J."/>
            <person name="Rosch J.W."/>
            <person name="Van Tyne D."/>
        </authorList>
    </citation>
    <scope>NUCLEOTIDE SEQUENCE [LARGE SCALE GENOMIC DNA]</scope>
    <source>
        <strain evidence="1 10">VRECG27</strain>
    </source>
</reference>
<dbReference type="RefSeq" id="WP_002287552.1">
    <property type="nucleotide sequence ID" value="NZ_AP026601.1"/>
</dbReference>
<dbReference type="EMBL" id="JAMWMK010000001">
    <property type="protein sequence ID" value="MDC4246581.1"/>
    <property type="molecule type" value="Genomic_DNA"/>
</dbReference>
<dbReference type="PANTHER" id="PTHR35145:SF1">
    <property type="entry name" value="CYTOPLASMIC PROTEIN"/>
    <property type="match status" value="1"/>
</dbReference>
<dbReference type="Proteomes" id="UP000469871">
    <property type="component" value="Unassembled WGS sequence"/>
</dbReference>
<dbReference type="SUPFAM" id="SSF142906">
    <property type="entry name" value="YjbR-like"/>
    <property type="match status" value="1"/>
</dbReference>
<reference evidence="6 7" key="1">
    <citation type="submission" date="2016-04" db="EMBL/GenBank/DDBJ databases">
        <authorList>
            <person name="Millard A."/>
        </authorList>
    </citation>
    <scope>NUCLEOTIDE SEQUENCE [LARGE SCALE GENOMIC DNA]</scope>
    <source>
        <strain evidence="6">Isolate 22</strain>
    </source>
</reference>
<reference evidence="3" key="6">
    <citation type="submission" date="2023-03" db="EMBL/GenBank/DDBJ databases">
        <authorList>
            <person name="Shen W."/>
            <person name="Cai J."/>
        </authorList>
    </citation>
    <scope>NUCLEOTIDE SEQUENCE</scope>
    <source>
        <strain evidence="3">B1010-2</strain>
    </source>
</reference>